<dbReference type="Gene3D" id="3.40.50.1820">
    <property type="entry name" value="alpha/beta hydrolase"/>
    <property type="match status" value="1"/>
</dbReference>
<dbReference type="PANTHER" id="PTHR46331">
    <property type="entry name" value="VALACYCLOVIR HYDROLASE"/>
    <property type="match status" value="1"/>
</dbReference>
<dbReference type="OrthoDB" id="19657at2759"/>
<dbReference type="Proteomes" id="UP000759131">
    <property type="component" value="Unassembled WGS sequence"/>
</dbReference>
<reference evidence="1" key="1">
    <citation type="submission" date="2020-11" db="EMBL/GenBank/DDBJ databases">
        <authorList>
            <person name="Tran Van P."/>
        </authorList>
    </citation>
    <scope>NUCLEOTIDE SEQUENCE</scope>
</reference>
<name>A0A7R9LVN7_9ACAR</name>
<protein>
    <recommendedName>
        <fullName evidence="3">Alpha/beta hydrolase</fullName>
    </recommendedName>
</protein>
<sequence>ESKNAFQSIKCKTLLIHGEKDKMCESPQIDKLKQTIDQLIVYKIPNGDHNCHQKYADIFKEVVEDFLMDCYKEEEVIDEIELNKIY</sequence>
<proteinExistence type="predicted"/>
<accession>A0A7R9LVN7</accession>
<dbReference type="EMBL" id="CAJPIZ010042409">
    <property type="protein sequence ID" value="CAG2121851.1"/>
    <property type="molecule type" value="Genomic_DNA"/>
</dbReference>
<dbReference type="AlphaFoldDB" id="A0A7R9LVN7"/>
<feature type="non-terminal residue" evidence="1">
    <location>
        <position position="1"/>
    </location>
</feature>
<keyword evidence="2" id="KW-1185">Reference proteome</keyword>
<dbReference type="GO" id="GO:0017171">
    <property type="term" value="F:serine hydrolase activity"/>
    <property type="evidence" value="ECO:0007669"/>
    <property type="project" value="TreeGrafter"/>
</dbReference>
<evidence type="ECO:0000313" key="1">
    <source>
        <dbReference type="EMBL" id="CAD7648165.1"/>
    </source>
</evidence>
<dbReference type="SUPFAM" id="SSF53474">
    <property type="entry name" value="alpha/beta-Hydrolases"/>
    <property type="match status" value="1"/>
</dbReference>
<evidence type="ECO:0008006" key="3">
    <source>
        <dbReference type="Google" id="ProtNLM"/>
    </source>
</evidence>
<evidence type="ECO:0000313" key="2">
    <source>
        <dbReference type="Proteomes" id="UP000759131"/>
    </source>
</evidence>
<dbReference type="EMBL" id="OC896984">
    <property type="protein sequence ID" value="CAD7648165.1"/>
    <property type="molecule type" value="Genomic_DNA"/>
</dbReference>
<dbReference type="PANTHER" id="PTHR46331:SF2">
    <property type="entry name" value="VALACYCLOVIR HYDROLASE"/>
    <property type="match status" value="1"/>
</dbReference>
<gene>
    <name evidence="1" type="ORF">OSB1V03_LOCUS21797</name>
</gene>
<organism evidence="1">
    <name type="scientific">Medioppia subpectinata</name>
    <dbReference type="NCBI Taxonomy" id="1979941"/>
    <lineage>
        <taxon>Eukaryota</taxon>
        <taxon>Metazoa</taxon>
        <taxon>Ecdysozoa</taxon>
        <taxon>Arthropoda</taxon>
        <taxon>Chelicerata</taxon>
        <taxon>Arachnida</taxon>
        <taxon>Acari</taxon>
        <taxon>Acariformes</taxon>
        <taxon>Sarcoptiformes</taxon>
        <taxon>Oribatida</taxon>
        <taxon>Brachypylina</taxon>
        <taxon>Oppioidea</taxon>
        <taxon>Oppiidae</taxon>
        <taxon>Medioppia</taxon>
    </lineage>
</organism>
<dbReference type="InterPro" id="IPR029058">
    <property type="entry name" value="AB_hydrolase_fold"/>
</dbReference>